<organism evidence="2 3">
    <name type="scientific">Paeniglutamicibacter cryotolerans</name>
    <dbReference type="NCBI Taxonomy" id="670079"/>
    <lineage>
        <taxon>Bacteria</taxon>
        <taxon>Bacillati</taxon>
        <taxon>Actinomycetota</taxon>
        <taxon>Actinomycetes</taxon>
        <taxon>Micrococcales</taxon>
        <taxon>Micrococcaceae</taxon>
        <taxon>Paeniglutamicibacter</taxon>
    </lineage>
</organism>
<feature type="transmembrane region" description="Helical" evidence="1">
    <location>
        <begin position="354"/>
        <end position="373"/>
    </location>
</feature>
<keyword evidence="1" id="KW-1133">Transmembrane helix</keyword>
<dbReference type="EMBL" id="JACHVS010000001">
    <property type="protein sequence ID" value="MBB2996260.1"/>
    <property type="molecule type" value="Genomic_DNA"/>
</dbReference>
<keyword evidence="3" id="KW-1185">Reference proteome</keyword>
<sequence length="374" mass="41570">MTETTAPPRAGAPTTWTLDDYHGGRCALADLLKPLPMETSREYELLLMGIALKADRARLRPELLVAVRDADEDVAFAAFYCGTILLRRMKDFTELESWFMIYGPRFAGRPAYGHTRVMSDLERGLRNVDVSQTLRLSRGYAQGFPKHTGFVHLYADVVATARELARENGDEQPPVDAIESGLKAVDDAIALEPGYAKFYATKARLLALRHDYGEALICITFAIDREDSSRSDYAIRIGNYQSLRLSIQSQENDRKLRNRIEEYSREFDRKHDEAEAKLAESVSRMDGSTLKNLEFLGFFAALISFTIGSVQMAVSFPPQDAAGLIVVLMGALLVAFSGFSFILERHLSTSSWRVLIAGGVGLLACVGGALIWLR</sequence>
<comment type="caution">
    <text evidence="2">The sequence shown here is derived from an EMBL/GenBank/DDBJ whole genome shotgun (WGS) entry which is preliminary data.</text>
</comment>
<dbReference type="Proteomes" id="UP000523000">
    <property type="component" value="Unassembled WGS sequence"/>
</dbReference>
<evidence type="ECO:0000313" key="2">
    <source>
        <dbReference type="EMBL" id="MBB2996260.1"/>
    </source>
</evidence>
<dbReference type="InterPro" id="IPR011990">
    <property type="entry name" value="TPR-like_helical_dom_sf"/>
</dbReference>
<protein>
    <recommendedName>
        <fullName evidence="4">Tetratricopeptide repeat protein</fullName>
    </recommendedName>
</protein>
<feature type="transmembrane region" description="Helical" evidence="1">
    <location>
        <begin position="322"/>
        <end position="342"/>
    </location>
</feature>
<dbReference type="AlphaFoldDB" id="A0A839QKA4"/>
<name>A0A839QKA4_9MICC</name>
<accession>A0A839QKA4</accession>
<evidence type="ECO:0008006" key="4">
    <source>
        <dbReference type="Google" id="ProtNLM"/>
    </source>
</evidence>
<keyword evidence="1" id="KW-0472">Membrane</keyword>
<keyword evidence="1" id="KW-0812">Transmembrane</keyword>
<feature type="transmembrane region" description="Helical" evidence="1">
    <location>
        <begin position="293"/>
        <end position="316"/>
    </location>
</feature>
<evidence type="ECO:0000313" key="3">
    <source>
        <dbReference type="Proteomes" id="UP000523000"/>
    </source>
</evidence>
<evidence type="ECO:0000256" key="1">
    <source>
        <dbReference type="SAM" id="Phobius"/>
    </source>
</evidence>
<dbReference type="RefSeq" id="WP_183511525.1">
    <property type="nucleotide sequence ID" value="NZ_BAABGK010000102.1"/>
</dbReference>
<dbReference type="Gene3D" id="1.25.40.10">
    <property type="entry name" value="Tetratricopeptide repeat domain"/>
    <property type="match status" value="1"/>
</dbReference>
<proteinExistence type="predicted"/>
<gene>
    <name evidence="2" type="ORF">E9229_002451</name>
</gene>
<reference evidence="2 3" key="1">
    <citation type="submission" date="2020-08" db="EMBL/GenBank/DDBJ databases">
        <title>Sequencing the genomes of 1000 actinobacteria strains.</title>
        <authorList>
            <person name="Klenk H.-P."/>
        </authorList>
    </citation>
    <scope>NUCLEOTIDE SEQUENCE [LARGE SCALE GENOMIC DNA]</scope>
    <source>
        <strain evidence="2 3">DSM 22826</strain>
    </source>
</reference>